<organism evidence="2 3">
    <name type="scientific">Pedobacter miscanthi</name>
    <dbReference type="NCBI Taxonomy" id="2259170"/>
    <lineage>
        <taxon>Bacteria</taxon>
        <taxon>Pseudomonadati</taxon>
        <taxon>Bacteroidota</taxon>
        <taxon>Sphingobacteriia</taxon>
        <taxon>Sphingobacteriales</taxon>
        <taxon>Sphingobacteriaceae</taxon>
        <taxon>Pedobacter</taxon>
    </lineage>
</organism>
<keyword evidence="3" id="KW-1185">Reference proteome</keyword>
<evidence type="ECO:0000313" key="2">
    <source>
        <dbReference type="EMBL" id="RBQ06689.1"/>
    </source>
</evidence>
<dbReference type="OrthoDB" id="759024at2"/>
<keyword evidence="1" id="KW-0732">Signal</keyword>
<feature type="signal peptide" evidence="1">
    <location>
        <begin position="1"/>
        <end position="19"/>
    </location>
</feature>
<dbReference type="Proteomes" id="UP000252081">
    <property type="component" value="Unassembled WGS sequence"/>
</dbReference>
<protein>
    <submittedName>
        <fullName evidence="2">Uncharacterized protein</fullName>
    </submittedName>
</protein>
<dbReference type="AlphaFoldDB" id="A0A366KZM4"/>
<reference evidence="2 3" key="1">
    <citation type="submission" date="2018-07" db="EMBL/GenBank/DDBJ databases">
        <title>A draft genome of a endophytic bacteria, a new species of Pedobacter.</title>
        <authorList>
            <person name="Zhang Z.D."/>
            <person name="Chen Z.J."/>
        </authorList>
    </citation>
    <scope>NUCLEOTIDE SEQUENCE [LARGE SCALE GENOMIC DNA]</scope>
    <source>
        <strain evidence="2 3">RS10</strain>
    </source>
</reference>
<proteinExistence type="predicted"/>
<name>A0A366KZM4_9SPHI</name>
<evidence type="ECO:0000256" key="1">
    <source>
        <dbReference type="SAM" id="SignalP"/>
    </source>
</evidence>
<sequence length="163" mass="18536">MKKILTIAFLSLLSLGGRAQIRSQVPVNIQIANSQSDTEKIRIPFPQPTTLHDNGGWEKGPGNWQQAIKHPVAYRSGLLFLDRKKNGLIKYFMVEIRFDKAGTIDLTANSMATSKAGKNTWKTIFGKQNEVVKQTIICTENDFGTEMYIFLKNFRPYRRSQVN</sequence>
<evidence type="ECO:0000313" key="3">
    <source>
        <dbReference type="Proteomes" id="UP000252081"/>
    </source>
</evidence>
<gene>
    <name evidence="2" type="ORF">DRW42_12960</name>
</gene>
<dbReference type="EMBL" id="QNQU01000010">
    <property type="protein sequence ID" value="RBQ06689.1"/>
    <property type="molecule type" value="Genomic_DNA"/>
</dbReference>
<dbReference type="RefSeq" id="WP_113949252.1">
    <property type="nucleotide sequence ID" value="NZ_QNQU01000010.1"/>
</dbReference>
<accession>A0A366KZM4</accession>
<feature type="chain" id="PRO_5016769913" evidence="1">
    <location>
        <begin position="20"/>
        <end position="163"/>
    </location>
</feature>
<comment type="caution">
    <text evidence="2">The sequence shown here is derived from an EMBL/GenBank/DDBJ whole genome shotgun (WGS) entry which is preliminary data.</text>
</comment>